<dbReference type="GO" id="GO:0016618">
    <property type="term" value="F:hydroxypyruvate reductase [NAD(P)H] activity"/>
    <property type="evidence" value="ECO:0007669"/>
    <property type="project" value="TreeGrafter"/>
</dbReference>
<dbReference type="InterPro" id="IPR050223">
    <property type="entry name" value="D-isomer_2-hydroxyacid_DH"/>
</dbReference>
<keyword evidence="1" id="KW-0560">Oxidoreductase</keyword>
<organism evidence="3 4">
    <name type="scientific">Rhododendron simsii</name>
    <name type="common">Sims's rhododendron</name>
    <dbReference type="NCBI Taxonomy" id="118357"/>
    <lineage>
        <taxon>Eukaryota</taxon>
        <taxon>Viridiplantae</taxon>
        <taxon>Streptophyta</taxon>
        <taxon>Embryophyta</taxon>
        <taxon>Tracheophyta</taxon>
        <taxon>Spermatophyta</taxon>
        <taxon>Magnoliopsida</taxon>
        <taxon>eudicotyledons</taxon>
        <taxon>Gunneridae</taxon>
        <taxon>Pentapetalae</taxon>
        <taxon>asterids</taxon>
        <taxon>Ericales</taxon>
        <taxon>Ericaceae</taxon>
        <taxon>Ericoideae</taxon>
        <taxon>Rhodoreae</taxon>
        <taxon>Rhododendron</taxon>
    </lineage>
</organism>
<dbReference type="OrthoDB" id="298012at2759"/>
<dbReference type="PANTHER" id="PTHR10996:SF178">
    <property type="entry name" value="2-HYDROXYACID DEHYDROGENASE YGL185C-RELATED"/>
    <property type="match status" value="1"/>
</dbReference>
<sequence>MVTKTPNVLTDDVADVAIELALATLRKICWCKRFVRSGLCRDSDFQLGSKVFAQGSSQGLPLTLNRLPLLDYVIDDLFQTSFSSLLWNIPYSNNALATVL</sequence>
<dbReference type="Proteomes" id="UP000626092">
    <property type="component" value="Unassembled WGS sequence"/>
</dbReference>
<dbReference type="GO" id="GO:0030267">
    <property type="term" value="F:glyoxylate reductase (NADPH) activity"/>
    <property type="evidence" value="ECO:0007669"/>
    <property type="project" value="TreeGrafter"/>
</dbReference>
<name>A0A834FUT4_RHOSS</name>
<gene>
    <name evidence="3" type="ORF">RHSIM_RhsimUnG0201600</name>
</gene>
<keyword evidence="4" id="KW-1185">Reference proteome</keyword>
<evidence type="ECO:0000313" key="3">
    <source>
        <dbReference type="EMBL" id="KAF7112708.1"/>
    </source>
</evidence>
<dbReference type="PANTHER" id="PTHR10996">
    <property type="entry name" value="2-HYDROXYACID DEHYDROGENASE-RELATED"/>
    <property type="match status" value="1"/>
</dbReference>
<evidence type="ECO:0000256" key="2">
    <source>
        <dbReference type="ARBA" id="ARBA00023027"/>
    </source>
</evidence>
<dbReference type="GO" id="GO:0005829">
    <property type="term" value="C:cytosol"/>
    <property type="evidence" value="ECO:0007669"/>
    <property type="project" value="TreeGrafter"/>
</dbReference>
<keyword evidence="2" id="KW-0520">NAD</keyword>
<dbReference type="EMBL" id="WJXA01000443">
    <property type="protein sequence ID" value="KAF7112708.1"/>
    <property type="molecule type" value="Genomic_DNA"/>
</dbReference>
<proteinExistence type="predicted"/>
<dbReference type="AlphaFoldDB" id="A0A834FUT4"/>
<comment type="caution">
    <text evidence="3">The sequence shown here is derived from an EMBL/GenBank/DDBJ whole genome shotgun (WGS) entry which is preliminary data.</text>
</comment>
<evidence type="ECO:0000313" key="4">
    <source>
        <dbReference type="Proteomes" id="UP000626092"/>
    </source>
</evidence>
<dbReference type="Gene3D" id="3.40.50.720">
    <property type="entry name" value="NAD(P)-binding Rossmann-like Domain"/>
    <property type="match status" value="1"/>
</dbReference>
<accession>A0A834FUT4</accession>
<evidence type="ECO:0000256" key="1">
    <source>
        <dbReference type="ARBA" id="ARBA00023002"/>
    </source>
</evidence>
<protein>
    <submittedName>
        <fullName evidence="3">Uncharacterized protein</fullName>
    </submittedName>
</protein>
<reference evidence="3" key="1">
    <citation type="submission" date="2019-11" db="EMBL/GenBank/DDBJ databases">
        <authorList>
            <person name="Liu Y."/>
            <person name="Hou J."/>
            <person name="Li T.-Q."/>
            <person name="Guan C.-H."/>
            <person name="Wu X."/>
            <person name="Wu H.-Z."/>
            <person name="Ling F."/>
            <person name="Zhang R."/>
            <person name="Shi X.-G."/>
            <person name="Ren J.-P."/>
            <person name="Chen E.-F."/>
            <person name="Sun J.-M."/>
        </authorList>
    </citation>
    <scope>NUCLEOTIDE SEQUENCE</scope>
    <source>
        <strain evidence="3">Adult_tree_wgs_1</strain>
        <tissue evidence="3">Leaves</tissue>
    </source>
</reference>